<feature type="transmembrane region" description="Helical" evidence="1">
    <location>
        <begin position="123"/>
        <end position="141"/>
    </location>
</feature>
<accession>A0A016XJQ1</accession>
<organism evidence="2 3">
    <name type="scientific">Hylemonella gracilis str. Niagara R</name>
    <dbReference type="NCBI Taxonomy" id="1458275"/>
    <lineage>
        <taxon>Bacteria</taxon>
        <taxon>Pseudomonadati</taxon>
        <taxon>Pseudomonadota</taxon>
        <taxon>Betaproteobacteria</taxon>
        <taxon>Burkholderiales</taxon>
        <taxon>Comamonadaceae</taxon>
        <taxon>Hylemonella</taxon>
    </lineage>
</organism>
<keyword evidence="1" id="KW-0472">Membrane</keyword>
<reference evidence="2 3" key="1">
    <citation type="submission" date="2014-02" db="EMBL/GenBank/DDBJ databases">
        <title>Draft Genome of Hylemonella gracilis isolated from the Niagara River.</title>
        <authorList>
            <person name="Pawlowski D.R."/>
            <person name="Koudelka G.B."/>
        </authorList>
    </citation>
    <scope>NUCLEOTIDE SEQUENCE [LARGE SCALE GENOMIC DNA]</scope>
    <source>
        <strain evidence="2 3">Niagara R</strain>
    </source>
</reference>
<evidence type="ECO:0000313" key="3">
    <source>
        <dbReference type="Proteomes" id="UP000023268"/>
    </source>
</evidence>
<dbReference type="Proteomes" id="UP000023268">
    <property type="component" value="Unassembled WGS sequence"/>
</dbReference>
<dbReference type="RefSeq" id="WP_035609135.1">
    <property type="nucleotide sequence ID" value="NZ_JEMG01000001.1"/>
</dbReference>
<name>A0A016XJQ1_9BURK</name>
<dbReference type="EMBL" id="JEMG01000001">
    <property type="protein sequence ID" value="EYC52115.1"/>
    <property type="molecule type" value="Genomic_DNA"/>
</dbReference>
<gene>
    <name evidence="2" type="ORF">AZ34_14280</name>
</gene>
<dbReference type="Pfam" id="PF20398">
    <property type="entry name" value="DUF6691"/>
    <property type="match status" value="1"/>
</dbReference>
<sequence length="143" mass="14790">MNIATFKHPLAAPLATLAAGALFGFGLSLSGMVRPEVVLSFLRLQDWGLMLVMGGAVLVVLLAYQGAPRLLTRPLLGGSFGLHPSVWNRDTWQGAALFGLGWGLCGVCPGPAIAGLGTGNLDLLWALAGIALGALAQGWRAKD</sequence>
<feature type="transmembrane region" description="Helical" evidence="1">
    <location>
        <begin position="95"/>
        <end position="117"/>
    </location>
</feature>
<dbReference type="eggNOG" id="COG2391">
    <property type="taxonomic scope" value="Bacteria"/>
</dbReference>
<dbReference type="AlphaFoldDB" id="A0A016XJQ1"/>
<comment type="caution">
    <text evidence="2">The sequence shown here is derived from an EMBL/GenBank/DDBJ whole genome shotgun (WGS) entry which is preliminary data.</text>
</comment>
<evidence type="ECO:0000256" key="1">
    <source>
        <dbReference type="SAM" id="Phobius"/>
    </source>
</evidence>
<dbReference type="OrthoDB" id="9790409at2"/>
<protein>
    <submittedName>
        <fullName evidence="2">YeeE/YedE family protein</fullName>
    </submittedName>
</protein>
<feature type="transmembrane region" description="Helical" evidence="1">
    <location>
        <begin position="46"/>
        <end position="64"/>
    </location>
</feature>
<keyword evidence="1" id="KW-0812">Transmembrane</keyword>
<dbReference type="InterPro" id="IPR046513">
    <property type="entry name" value="DUF6691"/>
</dbReference>
<dbReference type="STRING" id="1458275.AZ34_14280"/>
<evidence type="ECO:0000313" key="2">
    <source>
        <dbReference type="EMBL" id="EYC52115.1"/>
    </source>
</evidence>
<proteinExistence type="predicted"/>
<keyword evidence="1" id="KW-1133">Transmembrane helix</keyword>